<keyword evidence="4" id="KW-1185">Reference proteome</keyword>
<dbReference type="RefSeq" id="WP_008685963.1">
    <property type="nucleotide sequence ID" value="NZ_ANOH01000370.1"/>
</dbReference>
<dbReference type="InterPro" id="IPR036280">
    <property type="entry name" value="Multihaem_cyt_sf"/>
</dbReference>
<evidence type="ECO:0008006" key="5">
    <source>
        <dbReference type="Google" id="ProtNLM"/>
    </source>
</evidence>
<comment type="caution">
    <text evidence="3">The sequence shown here is derived from an EMBL/GenBank/DDBJ whole genome shotgun (WGS) entry which is preliminary data.</text>
</comment>
<feature type="region of interest" description="Disordered" evidence="1">
    <location>
        <begin position="64"/>
        <end position="83"/>
    </location>
</feature>
<feature type="compositionally biased region" description="Low complexity" evidence="1">
    <location>
        <begin position="706"/>
        <end position="717"/>
    </location>
</feature>
<feature type="compositionally biased region" description="Basic and acidic residues" evidence="1">
    <location>
        <begin position="1"/>
        <end position="10"/>
    </location>
</feature>
<accession>M5TVE7</accession>
<feature type="transmembrane region" description="Helical" evidence="2">
    <location>
        <begin position="100"/>
        <end position="121"/>
    </location>
</feature>
<keyword evidence="2" id="KW-1133">Transmembrane helix</keyword>
<dbReference type="AlphaFoldDB" id="M5TVE7"/>
<proteinExistence type="predicted"/>
<feature type="compositionally biased region" description="Polar residues" evidence="1">
    <location>
        <begin position="33"/>
        <end position="44"/>
    </location>
</feature>
<feature type="region of interest" description="Disordered" evidence="1">
    <location>
        <begin position="700"/>
        <end position="719"/>
    </location>
</feature>
<keyword evidence="2" id="KW-0812">Transmembrane</keyword>
<dbReference type="SUPFAM" id="SSF48695">
    <property type="entry name" value="Multiheme cytochromes"/>
    <property type="match status" value="2"/>
</dbReference>
<protein>
    <recommendedName>
        <fullName evidence="5">Doubled CXXCH motif (Paired_CXXCH_1)</fullName>
    </recommendedName>
</protein>
<evidence type="ECO:0000256" key="2">
    <source>
        <dbReference type="SAM" id="Phobius"/>
    </source>
</evidence>
<name>M5TVE7_9BACT</name>
<keyword evidence="2" id="KW-0472">Membrane</keyword>
<reference evidence="3 4" key="1">
    <citation type="journal article" date="2013" name="Mar. Genomics">
        <title>Expression of sulfatases in Rhodopirellula baltica and the diversity of sulfatases in the genus Rhodopirellula.</title>
        <authorList>
            <person name="Wegner C.E."/>
            <person name="Richter-Heitmann T."/>
            <person name="Klindworth A."/>
            <person name="Klockow C."/>
            <person name="Richter M."/>
            <person name="Achstetter T."/>
            <person name="Glockner F.O."/>
            <person name="Harder J."/>
        </authorList>
    </citation>
    <scope>NUCLEOTIDE SEQUENCE [LARGE SCALE GENOMIC DNA]</scope>
    <source>
        <strain evidence="3 4">SM41</strain>
    </source>
</reference>
<dbReference type="Proteomes" id="UP000011885">
    <property type="component" value="Unassembled WGS sequence"/>
</dbReference>
<evidence type="ECO:0000313" key="3">
    <source>
        <dbReference type="EMBL" id="EMI53172.1"/>
    </source>
</evidence>
<organism evidence="3 4">
    <name type="scientific">Rhodopirellula sallentina SM41</name>
    <dbReference type="NCBI Taxonomy" id="1263870"/>
    <lineage>
        <taxon>Bacteria</taxon>
        <taxon>Pseudomonadati</taxon>
        <taxon>Planctomycetota</taxon>
        <taxon>Planctomycetia</taxon>
        <taxon>Pirellulales</taxon>
        <taxon>Pirellulaceae</taxon>
        <taxon>Rhodopirellula</taxon>
    </lineage>
</organism>
<evidence type="ECO:0000313" key="4">
    <source>
        <dbReference type="Proteomes" id="UP000011885"/>
    </source>
</evidence>
<evidence type="ECO:0000256" key="1">
    <source>
        <dbReference type="SAM" id="MobiDB-lite"/>
    </source>
</evidence>
<sequence length="816" mass="87030">MSRSPRRDEVDLPDPPRIQRPGRPFLCGRGQHGNHSAGDTQTATPCAEGPTIAGECPFAGRCHDDSGSGSGKKKTAGKKGANDFSPCRPIPTWAGRRRRWTAGVLLLFAFALVGVFGTSLAPEFVRPGNLSTSHAQILTGDLTAGGCTVCHGNVSAETWMAMKEAGHVGTEESLTMTDRCVACHHDRIPVDLATSAHNVSAETRLAIGEQRREIMLAAATDSSSVRTVSGSGVSKWWPPPAVSQDDVACSVCHREHHGADADLKAIADSRCQTCHSNRFGSFADSHPEFTNWPTSSEHAIAFDHSRHANMHFPKTAEAEGPNQTLASQFDCRSCHMIDPASQSDTRDALLNDSIVGTLPFEATCAACHEESLGVQIASGPALIELPILPREVAEQIESWPEDAIGPPDGKLSAWMLLLLHDQDPSVDFAPLSNLALVDWQSRSNQELAVRLGKAVREFAIALSIDGQAFLLDAAQRAGADLETSKAFAGSFPTQVMRDAASEWFGRSNVSASDRFSARQSAASDSLAATPDSGDGDLLVDWSAEGGDDLLLSGGANDDPLLLGGSSSNGDTQSNLLLPGGGATDRGLANWEDELGKRFDAARAQSLGGWYRDDLTLSIRYRGSGHSDAVLRSLVEVASKSDPVIRELVMQQPAVAACVSCHTSLPWRESHESSLRNRLTKFSHRPHLDITALQNCEHCHSMRPGSESEASSPSFAAATQPSPLTGDALYDTIGLLNHVSARPDASSDVSPHLAFGDTDADETTRHGHSDFLPLRKAACAHCHTASAAGDHCTTCHRYHVGDVSQQSTAVSPFEPVR</sequence>
<dbReference type="PATRIC" id="fig|1263870.3.peg.5712"/>
<gene>
    <name evidence="3" type="ORF">RSSM_05386</name>
</gene>
<feature type="region of interest" description="Disordered" evidence="1">
    <location>
        <begin position="1"/>
        <end position="46"/>
    </location>
</feature>
<dbReference type="EMBL" id="ANOH01000370">
    <property type="protein sequence ID" value="EMI53172.1"/>
    <property type="molecule type" value="Genomic_DNA"/>
</dbReference>